<comment type="caution">
    <text evidence="2">The sequence shown here is derived from an EMBL/GenBank/DDBJ whole genome shotgun (WGS) entry which is preliminary data.</text>
</comment>
<sequence>MIRGFRISVAMVLSGRNVKSLAVGQLCRKTGHFLQTFYKHLGPSVYILNLSVGQQLNQKLSGVVLASTQEIVHELKLLEPKSKPRRSRPAKDRAGTGITGDSGPASTHTTVFETLKIEEAASAAAFAAAEVKFNGVGFFFSGSCDGRSLPVGSSEFIPVRLELKLFGWNGRFPTTVLALLRRLTLLDRGMSISMASPFLVVGMAIMGGGVGADPRFSAVSAVETTDGAPWLSDSALTGDTVSETWDELFVSSITDSSSLEAYSSYRSANFKQSRQTRIFPG</sequence>
<evidence type="ECO:0000313" key="3">
    <source>
        <dbReference type="Proteomes" id="UP000769157"/>
    </source>
</evidence>
<reference evidence="2" key="1">
    <citation type="journal article" date="2021" name="Open Biol.">
        <title>Shared evolutionary footprints suggest mitochondrial oxidative damage underlies multiple complex I losses in fungi.</title>
        <authorList>
            <person name="Schikora-Tamarit M.A."/>
            <person name="Marcet-Houben M."/>
            <person name="Nosek J."/>
            <person name="Gabaldon T."/>
        </authorList>
    </citation>
    <scope>NUCLEOTIDE SEQUENCE</scope>
    <source>
        <strain evidence="2">CBS6075</strain>
    </source>
</reference>
<protein>
    <submittedName>
        <fullName evidence="2">Uncharacterized protein</fullName>
    </submittedName>
</protein>
<dbReference type="AlphaFoldDB" id="A0A9P8NVR0"/>
<dbReference type="GeneID" id="70239077"/>
<dbReference type="RefSeq" id="XP_046058230.1">
    <property type="nucleotide sequence ID" value="XM_046208474.1"/>
</dbReference>
<dbReference type="EMBL" id="JAEUBE010000504">
    <property type="protein sequence ID" value="KAH3660527.1"/>
    <property type="molecule type" value="Genomic_DNA"/>
</dbReference>
<keyword evidence="3" id="KW-1185">Reference proteome</keyword>
<name>A0A9P8NVR0_9ASCO</name>
<proteinExistence type="predicted"/>
<accession>A0A9P8NVR0</accession>
<dbReference type="Proteomes" id="UP000769157">
    <property type="component" value="Unassembled WGS sequence"/>
</dbReference>
<evidence type="ECO:0000256" key="1">
    <source>
        <dbReference type="SAM" id="MobiDB-lite"/>
    </source>
</evidence>
<feature type="region of interest" description="Disordered" evidence="1">
    <location>
        <begin position="81"/>
        <end position="105"/>
    </location>
</feature>
<organism evidence="2 3">
    <name type="scientific">Ogataea philodendri</name>
    <dbReference type="NCBI Taxonomy" id="1378263"/>
    <lineage>
        <taxon>Eukaryota</taxon>
        <taxon>Fungi</taxon>
        <taxon>Dikarya</taxon>
        <taxon>Ascomycota</taxon>
        <taxon>Saccharomycotina</taxon>
        <taxon>Pichiomycetes</taxon>
        <taxon>Pichiales</taxon>
        <taxon>Pichiaceae</taxon>
        <taxon>Ogataea</taxon>
    </lineage>
</organism>
<reference evidence="2" key="2">
    <citation type="submission" date="2021-01" db="EMBL/GenBank/DDBJ databases">
        <authorList>
            <person name="Schikora-Tamarit M.A."/>
        </authorList>
    </citation>
    <scope>NUCLEOTIDE SEQUENCE</scope>
    <source>
        <strain evidence="2">CBS6075</strain>
    </source>
</reference>
<evidence type="ECO:0000313" key="2">
    <source>
        <dbReference type="EMBL" id="KAH3660527.1"/>
    </source>
</evidence>
<gene>
    <name evidence="2" type="ORF">OGAPHI_007113</name>
</gene>